<gene>
    <name evidence="1" type="ORF">mMyoMyo1_009001</name>
</gene>
<protein>
    <submittedName>
        <fullName evidence="1">Uncharacterized protein</fullName>
    </submittedName>
</protein>
<evidence type="ECO:0000313" key="1">
    <source>
        <dbReference type="EMBL" id="KAF6304022.1"/>
    </source>
</evidence>
<proteinExistence type="predicted"/>
<name>A0A7J7TTU2_MYOMY</name>
<comment type="caution">
    <text evidence="1">The sequence shown here is derived from an EMBL/GenBank/DDBJ whole genome shotgun (WGS) entry which is preliminary data.</text>
</comment>
<accession>A0A7J7TTU2</accession>
<reference evidence="1 2" key="1">
    <citation type="journal article" date="2020" name="Nature">
        <title>Six reference-quality genomes reveal evolution of bat adaptations.</title>
        <authorList>
            <person name="Jebb D."/>
            <person name="Huang Z."/>
            <person name="Pippel M."/>
            <person name="Hughes G.M."/>
            <person name="Lavrichenko K."/>
            <person name="Devanna P."/>
            <person name="Winkler S."/>
            <person name="Jermiin L.S."/>
            <person name="Skirmuntt E.C."/>
            <person name="Katzourakis A."/>
            <person name="Burkitt-Gray L."/>
            <person name="Ray D.A."/>
            <person name="Sullivan K.A.M."/>
            <person name="Roscito J.G."/>
            <person name="Kirilenko B.M."/>
            <person name="Davalos L.M."/>
            <person name="Corthals A.P."/>
            <person name="Power M.L."/>
            <person name="Jones G."/>
            <person name="Ransome R.D."/>
            <person name="Dechmann D.K.N."/>
            <person name="Locatelli A.G."/>
            <person name="Puechmaille S.J."/>
            <person name="Fedrigo O."/>
            <person name="Jarvis E.D."/>
            <person name="Hiller M."/>
            <person name="Vernes S.C."/>
            <person name="Myers E.W."/>
            <person name="Teeling E.C."/>
        </authorList>
    </citation>
    <scope>NUCLEOTIDE SEQUENCE [LARGE SCALE GENOMIC DNA]</scope>
    <source>
        <strain evidence="1">MMyoMyo1</strain>
        <tissue evidence="1">Flight muscle</tissue>
    </source>
</reference>
<sequence length="124" mass="13679">MPVPPRLGSWNEHLHACSTTRQGCFSQLLSLGAKTAGPSQFSSALASILQRSNHGVEFRSSTMNCLHPAPSYPVTNNELPIATGPSENFNRNWSTRVTSEILANHPCAFQKQAICDLQSEWEPW</sequence>
<dbReference type="EMBL" id="JABWUV010000015">
    <property type="protein sequence ID" value="KAF6304022.1"/>
    <property type="molecule type" value="Genomic_DNA"/>
</dbReference>
<keyword evidence="2" id="KW-1185">Reference proteome</keyword>
<evidence type="ECO:0000313" key="2">
    <source>
        <dbReference type="Proteomes" id="UP000527355"/>
    </source>
</evidence>
<dbReference type="Proteomes" id="UP000527355">
    <property type="component" value="Unassembled WGS sequence"/>
</dbReference>
<organism evidence="1 2">
    <name type="scientific">Myotis myotis</name>
    <name type="common">Greater mouse-eared bat</name>
    <name type="synonym">Vespertilio myotis</name>
    <dbReference type="NCBI Taxonomy" id="51298"/>
    <lineage>
        <taxon>Eukaryota</taxon>
        <taxon>Metazoa</taxon>
        <taxon>Chordata</taxon>
        <taxon>Craniata</taxon>
        <taxon>Vertebrata</taxon>
        <taxon>Euteleostomi</taxon>
        <taxon>Mammalia</taxon>
        <taxon>Eutheria</taxon>
        <taxon>Laurasiatheria</taxon>
        <taxon>Chiroptera</taxon>
        <taxon>Yangochiroptera</taxon>
        <taxon>Vespertilionidae</taxon>
        <taxon>Myotis</taxon>
    </lineage>
</organism>
<dbReference type="AlphaFoldDB" id="A0A7J7TTU2"/>